<dbReference type="PANTHER" id="PTHR43798">
    <property type="entry name" value="MONOACYLGLYCEROL LIPASE"/>
    <property type="match status" value="1"/>
</dbReference>
<feature type="region of interest" description="Disordered" evidence="1">
    <location>
        <begin position="40"/>
        <end position="68"/>
    </location>
</feature>
<dbReference type="AlphaFoldDB" id="A0A9W6NWE4"/>
<dbReference type="Proteomes" id="UP001143463">
    <property type="component" value="Unassembled WGS sequence"/>
</dbReference>
<name>A0A9W6NWE4_9PSEU</name>
<accession>A0A9W6NWE4</accession>
<protein>
    <submittedName>
        <fullName evidence="3">Alpha/beta hydrolase</fullName>
    </submittedName>
</protein>
<dbReference type="EMBL" id="BSFQ01000010">
    <property type="protein sequence ID" value="GLL11789.1"/>
    <property type="molecule type" value="Genomic_DNA"/>
</dbReference>
<organism evidence="3 4">
    <name type="scientific">Pseudonocardia halophobica</name>
    <dbReference type="NCBI Taxonomy" id="29401"/>
    <lineage>
        <taxon>Bacteria</taxon>
        <taxon>Bacillati</taxon>
        <taxon>Actinomycetota</taxon>
        <taxon>Actinomycetes</taxon>
        <taxon>Pseudonocardiales</taxon>
        <taxon>Pseudonocardiaceae</taxon>
        <taxon>Pseudonocardia</taxon>
    </lineage>
</organism>
<dbReference type="InterPro" id="IPR029058">
    <property type="entry name" value="AB_hydrolase_fold"/>
</dbReference>
<reference evidence="3" key="1">
    <citation type="journal article" date="2014" name="Int. J. Syst. Evol. Microbiol.">
        <title>Complete genome sequence of Corynebacterium casei LMG S-19264T (=DSM 44701T), isolated from a smear-ripened cheese.</title>
        <authorList>
            <consortium name="US DOE Joint Genome Institute (JGI-PGF)"/>
            <person name="Walter F."/>
            <person name="Albersmeier A."/>
            <person name="Kalinowski J."/>
            <person name="Ruckert C."/>
        </authorList>
    </citation>
    <scope>NUCLEOTIDE SEQUENCE</scope>
    <source>
        <strain evidence="3">VKM Ac-1069</strain>
    </source>
</reference>
<keyword evidence="3" id="KW-0378">Hydrolase</keyword>
<dbReference type="GO" id="GO:0016020">
    <property type="term" value="C:membrane"/>
    <property type="evidence" value="ECO:0007669"/>
    <property type="project" value="TreeGrafter"/>
</dbReference>
<comment type="caution">
    <text evidence="3">The sequence shown here is derived from an EMBL/GenBank/DDBJ whole genome shotgun (WGS) entry which is preliminary data.</text>
</comment>
<dbReference type="Gene3D" id="3.40.50.1820">
    <property type="entry name" value="alpha/beta hydrolase"/>
    <property type="match status" value="1"/>
</dbReference>
<dbReference type="SUPFAM" id="SSF53474">
    <property type="entry name" value="alpha/beta-Hydrolases"/>
    <property type="match status" value="1"/>
</dbReference>
<dbReference type="InterPro" id="IPR000073">
    <property type="entry name" value="AB_hydrolase_1"/>
</dbReference>
<evidence type="ECO:0000313" key="4">
    <source>
        <dbReference type="Proteomes" id="UP001143463"/>
    </source>
</evidence>
<gene>
    <name evidence="3" type="ORF">GCM10017577_29300</name>
</gene>
<keyword evidence="4" id="KW-1185">Reference proteome</keyword>
<dbReference type="Pfam" id="PF12697">
    <property type="entry name" value="Abhydrolase_6"/>
    <property type="match status" value="1"/>
</dbReference>
<feature type="domain" description="AB hydrolase-1" evidence="2">
    <location>
        <begin position="103"/>
        <end position="335"/>
    </location>
</feature>
<evidence type="ECO:0000259" key="2">
    <source>
        <dbReference type="Pfam" id="PF12697"/>
    </source>
</evidence>
<feature type="region of interest" description="Disordered" evidence="1">
    <location>
        <begin position="1"/>
        <end position="25"/>
    </location>
</feature>
<dbReference type="GO" id="GO:0016787">
    <property type="term" value="F:hydrolase activity"/>
    <property type="evidence" value="ECO:0007669"/>
    <property type="project" value="UniProtKB-KW"/>
</dbReference>
<feature type="compositionally biased region" description="Pro residues" evidence="1">
    <location>
        <begin position="57"/>
        <end position="67"/>
    </location>
</feature>
<dbReference type="PANTHER" id="PTHR43798:SF33">
    <property type="entry name" value="HYDROLASE, PUTATIVE (AFU_ORTHOLOGUE AFUA_2G14860)-RELATED"/>
    <property type="match status" value="1"/>
</dbReference>
<proteinExistence type="predicted"/>
<dbReference type="InterPro" id="IPR050266">
    <property type="entry name" value="AB_hydrolase_sf"/>
</dbReference>
<evidence type="ECO:0000313" key="3">
    <source>
        <dbReference type="EMBL" id="GLL11789.1"/>
    </source>
</evidence>
<sequence>MIPPTTSFPTPRPDGAGATVGCRNVPNRATTTTTVTTTIATQEPPVPQPVSGRDPAPGTPPGAPPDAPAWFRAALAAEPETGAVEVDGAAVAFRAWGPPGEGVLLIHGGAAHARWWDHLGPLLVEPEGRRVVAMDLSGHGDSGRRERYTLQQWAGEALAVADAAGLAPLPVILGHSMGGMVALIAAQEFGDRLGGAVAIDTPVREMPPEDKAARQRRAFGPLRVYAERERAIRHFRTVPPQDGEPYVLAHIAEHSLRAVEGGWSWKFDPRVFARNPLTPDDLDIPGCRVALFRAEHGLMPKHMGEMVSDRLGRGVPVVEIPAAAHHVMIDSPIALVTGLRTLLADWRHSRAATPGEVHA</sequence>
<reference evidence="3" key="2">
    <citation type="submission" date="2023-01" db="EMBL/GenBank/DDBJ databases">
        <authorList>
            <person name="Sun Q."/>
            <person name="Evtushenko L."/>
        </authorList>
    </citation>
    <scope>NUCLEOTIDE SEQUENCE</scope>
    <source>
        <strain evidence="3">VKM Ac-1069</strain>
    </source>
</reference>
<evidence type="ECO:0000256" key="1">
    <source>
        <dbReference type="SAM" id="MobiDB-lite"/>
    </source>
</evidence>